<proteinExistence type="predicted"/>
<name>A0A1Y2DYV7_9PEZI</name>
<reference evidence="3 4" key="1">
    <citation type="submission" date="2016-07" db="EMBL/GenBank/DDBJ databases">
        <title>Pervasive Adenine N6-methylation of Active Genes in Fungi.</title>
        <authorList>
            <consortium name="DOE Joint Genome Institute"/>
            <person name="Mondo S.J."/>
            <person name="Dannebaum R.O."/>
            <person name="Kuo R.C."/>
            <person name="Labutti K."/>
            <person name="Haridas S."/>
            <person name="Kuo A."/>
            <person name="Salamov A."/>
            <person name="Ahrendt S.R."/>
            <person name="Lipzen A."/>
            <person name="Sullivan W."/>
            <person name="Andreopoulos W.B."/>
            <person name="Clum A."/>
            <person name="Lindquist E."/>
            <person name="Daum C."/>
            <person name="Ramamoorthy G.K."/>
            <person name="Gryganskyi A."/>
            <person name="Culley D."/>
            <person name="Magnuson J.K."/>
            <person name="James T.Y."/>
            <person name="O'Malley M.A."/>
            <person name="Stajich J.E."/>
            <person name="Spatafora J.W."/>
            <person name="Visel A."/>
            <person name="Grigoriev I.V."/>
        </authorList>
    </citation>
    <scope>NUCLEOTIDE SEQUENCE [LARGE SCALE GENOMIC DNA]</scope>
    <source>
        <strain evidence="3 4">CBS 129021</strain>
    </source>
</reference>
<sequence>MRFTLTLTAIAAAASTAVAKNPSLLIFTKTAGFRHDSIPSGIELVTSVAERKNWSVTATEDSSIFTSSNLTSFTSLVFISTTGDFLTAKESDGLYKYLVNGGSWLGIHAAGDFGDAMPSWYNTLVGGQFASHPCGTDALCSNIQLANYPPFGNIRPDTINITNSEHPSTKGLPLSTIRADEWYSYKTNPSQSSNYSVLAVLNQDYIDVYTPESIRMAPDHPISWYSMFEGKARAFYTGMGHTNESYAEDYFIKHVTGGLEWVTGTTD</sequence>
<comment type="caution">
    <text evidence="3">The sequence shown here is derived from an EMBL/GenBank/DDBJ whole genome shotgun (WGS) entry which is preliminary data.</text>
</comment>
<keyword evidence="1" id="KW-0732">Signal</keyword>
<dbReference type="Pfam" id="PF06283">
    <property type="entry name" value="ThuA"/>
    <property type="match status" value="1"/>
</dbReference>
<dbReference type="InterPro" id="IPR029010">
    <property type="entry name" value="ThuA-like"/>
</dbReference>
<dbReference type="Proteomes" id="UP000193689">
    <property type="component" value="Unassembled WGS sequence"/>
</dbReference>
<evidence type="ECO:0000259" key="2">
    <source>
        <dbReference type="Pfam" id="PF06283"/>
    </source>
</evidence>
<feature type="signal peptide" evidence="1">
    <location>
        <begin position="1"/>
        <end position="19"/>
    </location>
</feature>
<dbReference type="InterPro" id="IPR029062">
    <property type="entry name" value="Class_I_gatase-like"/>
</dbReference>
<evidence type="ECO:0000256" key="1">
    <source>
        <dbReference type="SAM" id="SignalP"/>
    </source>
</evidence>
<evidence type="ECO:0000313" key="4">
    <source>
        <dbReference type="Proteomes" id="UP000193689"/>
    </source>
</evidence>
<organism evidence="3 4">
    <name type="scientific">Pseudomassariella vexata</name>
    <dbReference type="NCBI Taxonomy" id="1141098"/>
    <lineage>
        <taxon>Eukaryota</taxon>
        <taxon>Fungi</taxon>
        <taxon>Dikarya</taxon>
        <taxon>Ascomycota</taxon>
        <taxon>Pezizomycotina</taxon>
        <taxon>Sordariomycetes</taxon>
        <taxon>Xylariomycetidae</taxon>
        <taxon>Amphisphaeriales</taxon>
        <taxon>Pseudomassariaceae</taxon>
        <taxon>Pseudomassariella</taxon>
    </lineage>
</organism>
<protein>
    <submittedName>
        <fullName evidence="3">ThuA-like domain-containing protein</fullName>
    </submittedName>
</protein>
<dbReference type="Gene3D" id="3.40.50.880">
    <property type="match status" value="1"/>
</dbReference>
<dbReference type="GeneID" id="63780097"/>
<gene>
    <name evidence="3" type="ORF">BCR38DRAFT_485438</name>
</gene>
<dbReference type="SUPFAM" id="SSF52317">
    <property type="entry name" value="Class I glutamine amidotransferase-like"/>
    <property type="match status" value="1"/>
</dbReference>
<feature type="domain" description="ThuA-like" evidence="2">
    <location>
        <begin position="24"/>
        <end position="262"/>
    </location>
</feature>
<dbReference type="RefSeq" id="XP_040715700.1">
    <property type="nucleotide sequence ID" value="XM_040863885.1"/>
</dbReference>
<dbReference type="EMBL" id="MCFJ01000007">
    <property type="protein sequence ID" value="ORY64286.1"/>
    <property type="molecule type" value="Genomic_DNA"/>
</dbReference>
<keyword evidence="4" id="KW-1185">Reference proteome</keyword>
<feature type="chain" id="PRO_5013277011" evidence="1">
    <location>
        <begin position="20"/>
        <end position="267"/>
    </location>
</feature>
<dbReference type="InParanoid" id="A0A1Y2DYV7"/>
<evidence type="ECO:0000313" key="3">
    <source>
        <dbReference type="EMBL" id="ORY64286.1"/>
    </source>
</evidence>
<dbReference type="PANTHER" id="PTHR40469:SF2">
    <property type="entry name" value="GALACTOSE-BINDING DOMAIN-LIKE SUPERFAMILY PROTEIN"/>
    <property type="match status" value="1"/>
</dbReference>
<dbReference type="OrthoDB" id="3482285at2759"/>
<accession>A0A1Y2DYV7</accession>
<dbReference type="PANTHER" id="PTHR40469">
    <property type="entry name" value="SECRETED GLYCOSYL HYDROLASE"/>
    <property type="match status" value="1"/>
</dbReference>
<dbReference type="AlphaFoldDB" id="A0A1Y2DYV7"/>